<reference evidence="1" key="1">
    <citation type="submission" date="2020-10" db="EMBL/GenBank/DDBJ databases">
        <authorList>
            <person name="Gilroy R."/>
        </authorList>
    </citation>
    <scope>NUCLEOTIDE SEQUENCE</scope>
    <source>
        <strain evidence="1">G3-4614</strain>
    </source>
</reference>
<dbReference type="Pfam" id="PF13692">
    <property type="entry name" value="Glyco_trans_1_4"/>
    <property type="match status" value="1"/>
</dbReference>
<dbReference type="Gene3D" id="3.40.50.2000">
    <property type="entry name" value="Glycogen Phosphorylase B"/>
    <property type="match status" value="1"/>
</dbReference>
<gene>
    <name evidence="1" type="ORF">IAC54_06055</name>
</gene>
<dbReference type="EMBL" id="JADIMW010000066">
    <property type="protein sequence ID" value="MBO8438444.1"/>
    <property type="molecule type" value="Genomic_DNA"/>
</dbReference>
<protein>
    <submittedName>
        <fullName evidence="1">Glycosyltransferase family 4 protein</fullName>
    </submittedName>
</protein>
<dbReference type="SUPFAM" id="SSF53756">
    <property type="entry name" value="UDP-Glycosyltransferase/glycogen phosphorylase"/>
    <property type="match status" value="1"/>
</dbReference>
<dbReference type="AlphaFoldDB" id="A0A9D9E2M6"/>
<dbReference type="Proteomes" id="UP000823636">
    <property type="component" value="Unassembled WGS sequence"/>
</dbReference>
<accession>A0A9D9E2M6</accession>
<reference evidence="1" key="2">
    <citation type="journal article" date="2021" name="PeerJ">
        <title>Extensive microbial diversity within the chicken gut microbiome revealed by metagenomics and culture.</title>
        <authorList>
            <person name="Gilroy R."/>
            <person name="Ravi A."/>
            <person name="Getino M."/>
            <person name="Pursley I."/>
            <person name="Horton D.L."/>
            <person name="Alikhan N.F."/>
            <person name="Baker D."/>
            <person name="Gharbi K."/>
            <person name="Hall N."/>
            <person name="Watson M."/>
            <person name="Adriaenssens E.M."/>
            <person name="Foster-Nyarko E."/>
            <person name="Jarju S."/>
            <person name="Secka A."/>
            <person name="Antonio M."/>
            <person name="Oren A."/>
            <person name="Chaudhuri R.R."/>
            <person name="La Ragione R."/>
            <person name="Hildebrand F."/>
            <person name="Pallen M.J."/>
        </authorList>
    </citation>
    <scope>NUCLEOTIDE SEQUENCE</scope>
    <source>
        <strain evidence="1">G3-4614</strain>
    </source>
</reference>
<proteinExistence type="predicted"/>
<comment type="caution">
    <text evidence="1">The sequence shown here is derived from an EMBL/GenBank/DDBJ whole genome shotgun (WGS) entry which is preliminary data.</text>
</comment>
<sequence>MKKILIASDTATHPCTSGNRQCIMQQAEVLRSIGFEVFFLLIGSQESNAESIAATEKYWGKNFFHYPLPAWQLFVMRLSKRITRQAYPDNIDFYPPAGIVGFANTLHAEYNFKGIIVNYIWQSKLAGCKIPVRAIFTHDVFTDREKRYKDGREWHHHSLREERRALRRFPYVLAIQDEERRYFSTLAPDSEVRTVYTSFPFVEQPVAEGKNILFFSGRNNFNINGIRRFIRTTLPLLAERDASIRLLIGGDICSVLDKEELPGNITLAGKYDSPADFYRLGNIAINPVYEGTGLKIKTFEAIAHGKTTIADPHSAKGIYRPELAPLITATTPEEYADSILRYIDSPDAIEKNRERCRSYIESLNSYIQAQYRDIFDK</sequence>
<organism evidence="1 2">
    <name type="scientific">Candidatus Caccoplasma merdipullorum</name>
    <dbReference type="NCBI Taxonomy" id="2840718"/>
    <lineage>
        <taxon>Bacteria</taxon>
        <taxon>Pseudomonadati</taxon>
        <taxon>Bacteroidota</taxon>
        <taxon>Bacteroidia</taxon>
        <taxon>Bacteroidales</taxon>
        <taxon>Bacteroidaceae</taxon>
        <taxon>Bacteroidaceae incertae sedis</taxon>
        <taxon>Candidatus Caccoplasma</taxon>
    </lineage>
</organism>
<evidence type="ECO:0000313" key="1">
    <source>
        <dbReference type="EMBL" id="MBO8438444.1"/>
    </source>
</evidence>
<name>A0A9D9E2M6_9BACT</name>
<evidence type="ECO:0000313" key="2">
    <source>
        <dbReference type="Proteomes" id="UP000823636"/>
    </source>
</evidence>